<feature type="compositionally biased region" description="Low complexity" evidence="1">
    <location>
        <begin position="532"/>
        <end position="554"/>
    </location>
</feature>
<gene>
    <name evidence="2" type="ORF">M408DRAFT_329135</name>
</gene>
<dbReference type="OrthoDB" id="3363386at2759"/>
<feature type="compositionally biased region" description="Basic and acidic residues" evidence="1">
    <location>
        <begin position="676"/>
        <end position="686"/>
    </location>
</feature>
<organism evidence="2 3">
    <name type="scientific">Serendipita vermifera MAFF 305830</name>
    <dbReference type="NCBI Taxonomy" id="933852"/>
    <lineage>
        <taxon>Eukaryota</taxon>
        <taxon>Fungi</taxon>
        <taxon>Dikarya</taxon>
        <taxon>Basidiomycota</taxon>
        <taxon>Agaricomycotina</taxon>
        <taxon>Agaricomycetes</taxon>
        <taxon>Sebacinales</taxon>
        <taxon>Serendipitaceae</taxon>
        <taxon>Serendipita</taxon>
    </lineage>
</organism>
<dbReference type="AlphaFoldDB" id="A0A0C2WSP5"/>
<feature type="compositionally biased region" description="Polar residues" evidence="1">
    <location>
        <begin position="269"/>
        <end position="279"/>
    </location>
</feature>
<evidence type="ECO:0000313" key="3">
    <source>
        <dbReference type="Proteomes" id="UP000054097"/>
    </source>
</evidence>
<protein>
    <submittedName>
        <fullName evidence="2">Uncharacterized protein</fullName>
    </submittedName>
</protein>
<feature type="compositionally biased region" description="Polar residues" evidence="1">
    <location>
        <begin position="512"/>
        <end position="531"/>
    </location>
</feature>
<feature type="compositionally biased region" description="Basic and acidic residues" evidence="1">
    <location>
        <begin position="425"/>
        <end position="446"/>
    </location>
</feature>
<evidence type="ECO:0000313" key="2">
    <source>
        <dbReference type="EMBL" id="KIM29133.1"/>
    </source>
</evidence>
<reference evidence="2 3" key="1">
    <citation type="submission" date="2014-04" db="EMBL/GenBank/DDBJ databases">
        <authorList>
            <consortium name="DOE Joint Genome Institute"/>
            <person name="Kuo A."/>
            <person name="Zuccaro A."/>
            <person name="Kohler A."/>
            <person name="Nagy L.G."/>
            <person name="Floudas D."/>
            <person name="Copeland A."/>
            <person name="Barry K.W."/>
            <person name="Cichocki N."/>
            <person name="Veneault-Fourrey C."/>
            <person name="LaButti K."/>
            <person name="Lindquist E.A."/>
            <person name="Lipzen A."/>
            <person name="Lundell T."/>
            <person name="Morin E."/>
            <person name="Murat C."/>
            <person name="Sun H."/>
            <person name="Tunlid A."/>
            <person name="Henrissat B."/>
            <person name="Grigoriev I.V."/>
            <person name="Hibbett D.S."/>
            <person name="Martin F."/>
            <person name="Nordberg H.P."/>
            <person name="Cantor M.N."/>
            <person name="Hua S.X."/>
        </authorList>
    </citation>
    <scope>NUCLEOTIDE SEQUENCE [LARGE SCALE GENOMIC DNA]</scope>
    <source>
        <strain evidence="2 3">MAFF 305830</strain>
    </source>
</reference>
<feature type="compositionally biased region" description="Low complexity" evidence="1">
    <location>
        <begin position="226"/>
        <end position="241"/>
    </location>
</feature>
<feature type="region of interest" description="Disordered" evidence="1">
    <location>
        <begin position="226"/>
        <end position="308"/>
    </location>
</feature>
<feature type="compositionally biased region" description="Polar residues" evidence="1">
    <location>
        <begin position="57"/>
        <end position="68"/>
    </location>
</feature>
<feature type="region of interest" description="Disordered" evidence="1">
    <location>
        <begin position="39"/>
        <end position="114"/>
    </location>
</feature>
<feature type="compositionally biased region" description="Polar residues" evidence="1">
    <location>
        <begin position="450"/>
        <end position="476"/>
    </location>
</feature>
<accession>A0A0C2WSP5</accession>
<name>A0A0C2WSP5_SERVB</name>
<sequence>MATVASPTLLNTSNNNVTYSPAPKSGILLNPYPPGWSPRMSHVQSLPLPEGPAFRSSAPNTPNMQPNGINHIPLPRTDSRSSSNSGSISATGGSSAHNGKHSRANSTRIRFAPLPDPRKLEEAELLDSPLAVQNNNLTLPATTTDDTLLASPTTPGSQYSHVSANSAISANTASTANPFAYNLPDDGFEPGSDNGGIMSTITSATKQKSKRWSKTLFKPLFKSTSMASSSASAGGDAQSDDAMWRTSSRDSFQSATSTDGLGLFRRMTTDGSTRPSSAGRNAAARPSSMIGAVTGNTSRPSSAGNGAAAGFGAPLTRVQSAGTAGARSARKNTKMLNGHVYGARSANNAFQNIRDEEPSFVEWGPGGAGSVNRNSGGGVDSKYASIQSADKVSIGAVSGGDGGQMAGDDYDDGSGVAWIRKRKKERAEKEARERAEAAERAAREPEGQASPDQAQAVTGASTQNEEQEKTSASTADPLSHRLTDDGGDTQAHEEGREQEQSQARAVPMKRSPSMTVETVSPRQGTPINVVQASSSTSGTGTHTPATITAATSPGQDEHHIVQAVTLPAPPHSHSSHAHGHGHGPASEAMATPKGSASSPGSPPVLSPGKVESSDVVASPELQSPLAPPSSKSSSDSDSESSDDEDDEREEDESETDEEDDAKNEQRKTSVCAGVEKISRHKDLEQQ</sequence>
<dbReference type="HOGENOM" id="CLU_409949_0_0_1"/>
<feature type="compositionally biased region" description="Acidic residues" evidence="1">
    <location>
        <begin position="636"/>
        <end position="661"/>
    </location>
</feature>
<feature type="compositionally biased region" description="Low complexity" evidence="1">
    <location>
        <begin position="80"/>
        <end position="95"/>
    </location>
</feature>
<proteinExistence type="predicted"/>
<feature type="region of interest" description="Disordered" evidence="1">
    <location>
        <begin position="1"/>
        <end position="26"/>
    </location>
</feature>
<evidence type="ECO:0000256" key="1">
    <source>
        <dbReference type="SAM" id="MobiDB-lite"/>
    </source>
</evidence>
<feature type="compositionally biased region" description="Polar residues" evidence="1">
    <location>
        <begin position="1"/>
        <end position="19"/>
    </location>
</feature>
<feature type="compositionally biased region" description="Basic and acidic residues" evidence="1">
    <location>
        <begin position="478"/>
        <end position="499"/>
    </location>
</feature>
<dbReference type="EMBL" id="KN824290">
    <property type="protein sequence ID" value="KIM29133.1"/>
    <property type="molecule type" value="Genomic_DNA"/>
</dbReference>
<feature type="compositionally biased region" description="Polar residues" evidence="1">
    <location>
        <begin position="245"/>
        <end position="259"/>
    </location>
</feature>
<dbReference type="Proteomes" id="UP000054097">
    <property type="component" value="Unassembled WGS sequence"/>
</dbReference>
<reference evidence="3" key="2">
    <citation type="submission" date="2015-01" db="EMBL/GenBank/DDBJ databases">
        <title>Evolutionary Origins and Diversification of the Mycorrhizal Mutualists.</title>
        <authorList>
            <consortium name="DOE Joint Genome Institute"/>
            <consortium name="Mycorrhizal Genomics Consortium"/>
            <person name="Kohler A."/>
            <person name="Kuo A."/>
            <person name="Nagy L.G."/>
            <person name="Floudas D."/>
            <person name="Copeland A."/>
            <person name="Barry K.W."/>
            <person name="Cichocki N."/>
            <person name="Veneault-Fourrey C."/>
            <person name="LaButti K."/>
            <person name="Lindquist E.A."/>
            <person name="Lipzen A."/>
            <person name="Lundell T."/>
            <person name="Morin E."/>
            <person name="Murat C."/>
            <person name="Riley R."/>
            <person name="Ohm R."/>
            <person name="Sun H."/>
            <person name="Tunlid A."/>
            <person name="Henrissat B."/>
            <person name="Grigoriev I.V."/>
            <person name="Hibbett D.S."/>
            <person name="Martin F."/>
        </authorList>
    </citation>
    <scope>NUCLEOTIDE SEQUENCE [LARGE SCALE GENOMIC DNA]</scope>
    <source>
        <strain evidence="3">MAFF 305830</strain>
    </source>
</reference>
<keyword evidence="3" id="KW-1185">Reference proteome</keyword>
<dbReference type="STRING" id="933852.A0A0C2WSP5"/>
<feature type="region of interest" description="Disordered" evidence="1">
    <location>
        <begin position="395"/>
        <end position="686"/>
    </location>
</feature>